<evidence type="ECO:0000313" key="1">
    <source>
        <dbReference type="EMBL" id="VDP29463.1"/>
    </source>
</evidence>
<dbReference type="EMBL" id="UZAN01003436">
    <property type="protein sequence ID" value="VDP29463.1"/>
    <property type="molecule type" value="Genomic_DNA"/>
</dbReference>
<evidence type="ECO:0000313" key="3">
    <source>
        <dbReference type="WBParaSite" id="ECPE_0000082001-mRNA-1"/>
    </source>
</evidence>
<reference evidence="3" key="1">
    <citation type="submission" date="2016-06" db="UniProtKB">
        <authorList>
            <consortium name="WormBaseParasite"/>
        </authorList>
    </citation>
    <scope>IDENTIFICATION</scope>
</reference>
<dbReference type="WBParaSite" id="ECPE_0000082001-mRNA-1">
    <property type="protein sequence ID" value="ECPE_0000082001-mRNA-1"/>
    <property type="gene ID" value="ECPE_0000082001"/>
</dbReference>
<proteinExistence type="predicted"/>
<protein>
    <submittedName>
        <fullName evidence="1 3">Uncharacterized protein</fullName>
    </submittedName>
</protein>
<accession>A0A183A1I5</accession>
<name>A0A183A1I5_9TREM</name>
<reference evidence="1 2" key="2">
    <citation type="submission" date="2018-11" db="EMBL/GenBank/DDBJ databases">
        <authorList>
            <consortium name="Pathogen Informatics"/>
        </authorList>
    </citation>
    <scope>NUCLEOTIDE SEQUENCE [LARGE SCALE GENOMIC DNA]</scope>
    <source>
        <strain evidence="1 2">Egypt</strain>
    </source>
</reference>
<organism evidence="3">
    <name type="scientific">Echinostoma caproni</name>
    <dbReference type="NCBI Taxonomy" id="27848"/>
    <lineage>
        <taxon>Eukaryota</taxon>
        <taxon>Metazoa</taxon>
        <taxon>Spiralia</taxon>
        <taxon>Lophotrochozoa</taxon>
        <taxon>Platyhelminthes</taxon>
        <taxon>Trematoda</taxon>
        <taxon>Digenea</taxon>
        <taxon>Plagiorchiida</taxon>
        <taxon>Echinostomata</taxon>
        <taxon>Echinostomatoidea</taxon>
        <taxon>Echinostomatidae</taxon>
        <taxon>Echinostoma</taxon>
    </lineage>
</organism>
<dbReference type="Proteomes" id="UP000272942">
    <property type="component" value="Unassembled WGS sequence"/>
</dbReference>
<keyword evidence="2" id="KW-1185">Reference proteome</keyword>
<dbReference type="AlphaFoldDB" id="A0A183A1I5"/>
<evidence type="ECO:0000313" key="2">
    <source>
        <dbReference type="Proteomes" id="UP000272942"/>
    </source>
</evidence>
<sequence>MDVLTSTILDGLHVANMALRFICGLGSGSVIKNPSFYSKLDSSLAESSTLMSDCSQTDESSITGGTRSSDIGVLSARAKRLLRRVHKDSETSSLLEAV</sequence>
<gene>
    <name evidence="1" type="ORF">ECPE_LOCUS820</name>
</gene>